<sequence length="57" mass="6707">MLFFFFFYKVFPSNCDEIYGTGRKWPGLVRDATRMELIENCWPSVYLLGCDKLCALT</sequence>
<protein>
    <submittedName>
        <fullName evidence="1">Uncharacterized protein</fullName>
    </submittedName>
</protein>
<accession>A0AAW2ESK9</accession>
<evidence type="ECO:0000313" key="2">
    <source>
        <dbReference type="Proteomes" id="UP001430953"/>
    </source>
</evidence>
<comment type="caution">
    <text evidence="1">The sequence shown here is derived from an EMBL/GenBank/DDBJ whole genome shotgun (WGS) entry which is preliminary data.</text>
</comment>
<dbReference type="Proteomes" id="UP001430953">
    <property type="component" value="Unassembled WGS sequence"/>
</dbReference>
<name>A0AAW2ESK9_9HYME</name>
<evidence type="ECO:0000313" key="1">
    <source>
        <dbReference type="EMBL" id="KAL0106749.1"/>
    </source>
</evidence>
<organism evidence="1 2">
    <name type="scientific">Cardiocondyla obscurior</name>
    <dbReference type="NCBI Taxonomy" id="286306"/>
    <lineage>
        <taxon>Eukaryota</taxon>
        <taxon>Metazoa</taxon>
        <taxon>Ecdysozoa</taxon>
        <taxon>Arthropoda</taxon>
        <taxon>Hexapoda</taxon>
        <taxon>Insecta</taxon>
        <taxon>Pterygota</taxon>
        <taxon>Neoptera</taxon>
        <taxon>Endopterygota</taxon>
        <taxon>Hymenoptera</taxon>
        <taxon>Apocrita</taxon>
        <taxon>Aculeata</taxon>
        <taxon>Formicoidea</taxon>
        <taxon>Formicidae</taxon>
        <taxon>Myrmicinae</taxon>
        <taxon>Cardiocondyla</taxon>
    </lineage>
</organism>
<reference evidence="1 2" key="1">
    <citation type="submission" date="2023-03" db="EMBL/GenBank/DDBJ databases">
        <title>High recombination rates correlate with genetic variation in Cardiocondyla obscurior ants.</title>
        <authorList>
            <person name="Errbii M."/>
        </authorList>
    </citation>
    <scope>NUCLEOTIDE SEQUENCE [LARGE SCALE GENOMIC DNA]</scope>
    <source>
        <strain evidence="1">Alpha-2009</strain>
        <tissue evidence="1">Whole body</tissue>
    </source>
</reference>
<gene>
    <name evidence="1" type="ORF">PUN28_015356</name>
</gene>
<keyword evidence="2" id="KW-1185">Reference proteome</keyword>
<dbReference type="EMBL" id="JADYXP020000017">
    <property type="protein sequence ID" value="KAL0106749.1"/>
    <property type="molecule type" value="Genomic_DNA"/>
</dbReference>
<proteinExistence type="predicted"/>
<dbReference type="AlphaFoldDB" id="A0AAW2ESK9"/>